<dbReference type="SUPFAM" id="SSF51182">
    <property type="entry name" value="RmlC-like cupins"/>
    <property type="match status" value="1"/>
</dbReference>
<dbReference type="PANTHER" id="PTHR36156:SF2">
    <property type="entry name" value="CUPIN TYPE-2 DOMAIN-CONTAINING PROTEIN"/>
    <property type="match status" value="1"/>
</dbReference>
<evidence type="ECO:0000259" key="1">
    <source>
        <dbReference type="Pfam" id="PF07883"/>
    </source>
</evidence>
<dbReference type="InterPro" id="IPR011051">
    <property type="entry name" value="RmlC_Cupin_sf"/>
</dbReference>
<feature type="domain" description="Cupin type-2" evidence="1">
    <location>
        <begin position="75"/>
        <end position="146"/>
    </location>
</feature>
<dbReference type="PANTHER" id="PTHR36156">
    <property type="entry name" value="SLR2101 PROTEIN"/>
    <property type="match status" value="1"/>
</dbReference>
<dbReference type="CDD" id="cd02231">
    <property type="entry name" value="cupin_BLL6423-like"/>
    <property type="match status" value="1"/>
</dbReference>
<proteinExistence type="predicted"/>
<accession>A0A0B7KPH0</accession>
<gene>
    <name evidence="2" type="ORF">BN869_000012833_1</name>
</gene>
<reference evidence="2" key="1">
    <citation type="submission" date="2015-01" db="EMBL/GenBank/DDBJ databases">
        <authorList>
            <person name="Durling Mikael"/>
        </authorList>
    </citation>
    <scope>NUCLEOTIDE SEQUENCE</scope>
</reference>
<dbReference type="Gene3D" id="2.60.120.10">
    <property type="entry name" value="Jelly Rolls"/>
    <property type="match status" value="1"/>
</dbReference>
<dbReference type="InterPro" id="IPR047142">
    <property type="entry name" value="OryJ/VirC-like"/>
</dbReference>
<protein>
    <recommendedName>
        <fullName evidence="1">Cupin type-2 domain-containing protein</fullName>
    </recommendedName>
</protein>
<sequence>MATNSQINPSVFTTTQNSSGQSVFTEMERKAFSNNLVVLYGSDSLPVNITDDADLQYHSKTPIELVPKEGCQVFLFRIQPGGKDAPVTRLHRNLSIDIGVMIAGSVEAVLDSGEVRTLVVGDSLIQRATTHGWRNTSEDTAAAMIIVAVPAKE</sequence>
<dbReference type="InterPro" id="IPR014710">
    <property type="entry name" value="RmlC-like_jellyroll"/>
</dbReference>
<dbReference type="InterPro" id="IPR013096">
    <property type="entry name" value="Cupin_2"/>
</dbReference>
<organism evidence="2">
    <name type="scientific">Bionectria ochroleuca</name>
    <name type="common">Gliocladium roseum</name>
    <dbReference type="NCBI Taxonomy" id="29856"/>
    <lineage>
        <taxon>Eukaryota</taxon>
        <taxon>Fungi</taxon>
        <taxon>Dikarya</taxon>
        <taxon>Ascomycota</taxon>
        <taxon>Pezizomycotina</taxon>
        <taxon>Sordariomycetes</taxon>
        <taxon>Hypocreomycetidae</taxon>
        <taxon>Hypocreales</taxon>
        <taxon>Bionectriaceae</taxon>
        <taxon>Clonostachys</taxon>
    </lineage>
</organism>
<dbReference type="Pfam" id="PF07883">
    <property type="entry name" value="Cupin_2"/>
    <property type="match status" value="1"/>
</dbReference>
<dbReference type="AlphaFoldDB" id="A0A0B7KPH0"/>
<evidence type="ECO:0000313" key="2">
    <source>
        <dbReference type="EMBL" id="CEO56775.1"/>
    </source>
</evidence>
<dbReference type="EMBL" id="CDPU01000074">
    <property type="protein sequence ID" value="CEO56775.1"/>
    <property type="molecule type" value="Genomic_DNA"/>
</dbReference>
<name>A0A0B7KPH0_BIOOC</name>